<keyword evidence="15" id="KW-1185">Reference proteome</keyword>
<dbReference type="PROSITE" id="PS51462">
    <property type="entry name" value="NUDIX"/>
    <property type="match status" value="1"/>
</dbReference>
<comment type="cofactor">
    <cofactor evidence="1">
        <name>Mg(2+)</name>
        <dbReference type="ChEBI" id="CHEBI:18420"/>
    </cofactor>
</comment>
<dbReference type="PANTHER" id="PTHR47707">
    <property type="entry name" value="8-OXO-DGTP DIPHOSPHATASE"/>
    <property type="match status" value="1"/>
</dbReference>
<dbReference type="InterPro" id="IPR000086">
    <property type="entry name" value="NUDIX_hydrolase_dom"/>
</dbReference>
<organism evidence="14 15">
    <name type="scientific">Curtobacterium poinsettiae</name>
    <dbReference type="NCBI Taxonomy" id="159612"/>
    <lineage>
        <taxon>Bacteria</taxon>
        <taxon>Bacillati</taxon>
        <taxon>Actinomycetota</taxon>
        <taxon>Actinomycetes</taxon>
        <taxon>Micrococcales</taxon>
        <taxon>Microbacteriaceae</taxon>
        <taxon>Curtobacterium</taxon>
    </lineage>
</organism>
<dbReference type="PRINTS" id="PR00502">
    <property type="entry name" value="NUDIXFAMILY"/>
</dbReference>
<comment type="similarity">
    <text evidence="2 12">Belongs to the Nudix hydrolase family.</text>
</comment>
<evidence type="ECO:0000259" key="13">
    <source>
        <dbReference type="PROSITE" id="PS51462"/>
    </source>
</evidence>
<evidence type="ECO:0000256" key="1">
    <source>
        <dbReference type="ARBA" id="ARBA00001946"/>
    </source>
</evidence>
<accession>A0ABT3S0X2</accession>
<evidence type="ECO:0000256" key="12">
    <source>
        <dbReference type="RuleBase" id="RU003476"/>
    </source>
</evidence>
<dbReference type="InterPro" id="IPR015797">
    <property type="entry name" value="NUDIX_hydrolase-like_dom_sf"/>
</dbReference>
<evidence type="ECO:0000256" key="11">
    <source>
        <dbReference type="ARBA" id="ARBA00038905"/>
    </source>
</evidence>
<evidence type="ECO:0000256" key="10">
    <source>
        <dbReference type="ARBA" id="ARBA00035861"/>
    </source>
</evidence>
<reference evidence="14 15" key="1">
    <citation type="submission" date="2022-11" db="EMBL/GenBank/DDBJ databases">
        <title>Taxonomy of Curtobacterium flaccumfaciens.</title>
        <authorList>
            <person name="Osdaghi E."/>
            <person name="Taghavi S.M."/>
            <person name="Hamidizade M."/>
            <person name="Abachi H."/>
            <person name="Fazliarab A."/>
            <person name="Baeyen S."/>
            <person name="Portier P."/>
            <person name="Van Vaerenbergh J."/>
            <person name="Jacques M.-A."/>
        </authorList>
    </citation>
    <scope>NUCLEOTIDE SEQUENCE [LARGE SCALE GENOMIC DNA]</scope>
    <source>
        <strain evidence="14 15">LMG 3715</strain>
    </source>
</reference>
<dbReference type="InterPro" id="IPR047127">
    <property type="entry name" value="MutT-like"/>
</dbReference>
<gene>
    <name evidence="14" type="ORF">ORG12_04405</name>
</gene>
<sequence length="131" mass="14371">MHTVEVVAAVIRRPDGRYLACRRAAGRSAAGLWEFPGGKIEHGETPEQALARELLEELGLNLEIGRMIDRRTTLTPDGAIDLACYSVPIGDSAFISSTDHDEIAWCSRSELARRDWALADRPVVALLADDD</sequence>
<evidence type="ECO:0000256" key="4">
    <source>
        <dbReference type="ARBA" id="ARBA00022705"/>
    </source>
</evidence>
<dbReference type="RefSeq" id="WP_017886521.1">
    <property type="nucleotide sequence ID" value="NZ_CP104934.1"/>
</dbReference>
<dbReference type="EC" id="3.6.1.55" evidence="11"/>
<dbReference type="Proteomes" id="UP001207276">
    <property type="component" value="Unassembled WGS sequence"/>
</dbReference>
<dbReference type="PANTHER" id="PTHR47707:SF1">
    <property type="entry name" value="NUDIX HYDROLASE FAMILY PROTEIN"/>
    <property type="match status" value="1"/>
</dbReference>
<keyword evidence="9" id="KW-0234">DNA repair</keyword>
<name>A0ABT3S0X2_9MICO</name>
<keyword evidence="7 12" id="KW-0378">Hydrolase</keyword>
<comment type="catalytic activity">
    <reaction evidence="10">
        <text>8-oxo-dGTP + H2O = 8-oxo-dGMP + diphosphate + H(+)</text>
        <dbReference type="Rhea" id="RHEA:31575"/>
        <dbReference type="ChEBI" id="CHEBI:15377"/>
        <dbReference type="ChEBI" id="CHEBI:15378"/>
        <dbReference type="ChEBI" id="CHEBI:33019"/>
        <dbReference type="ChEBI" id="CHEBI:63224"/>
        <dbReference type="ChEBI" id="CHEBI:77896"/>
        <dbReference type="EC" id="3.6.1.55"/>
    </reaction>
</comment>
<evidence type="ECO:0000256" key="8">
    <source>
        <dbReference type="ARBA" id="ARBA00022842"/>
    </source>
</evidence>
<proteinExistence type="inferred from homology"/>
<dbReference type="Gene3D" id="3.90.79.10">
    <property type="entry name" value="Nucleoside Triphosphate Pyrophosphohydrolase"/>
    <property type="match status" value="1"/>
</dbReference>
<comment type="caution">
    <text evidence="14">The sequence shown here is derived from an EMBL/GenBank/DDBJ whole genome shotgun (WGS) entry which is preliminary data.</text>
</comment>
<dbReference type="InterPro" id="IPR020476">
    <property type="entry name" value="Nudix_hydrolase"/>
</dbReference>
<dbReference type="PROSITE" id="PS00893">
    <property type="entry name" value="NUDIX_BOX"/>
    <property type="match status" value="1"/>
</dbReference>
<dbReference type="InterPro" id="IPR020084">
    <property type="entry name" value="NUDIX_hydrolase_CS"/>
</dbReference>
<dbReference type="EMBL" id="JAPJDE010000001">
    <property type="protein sequence ID" value="MCX2847909.1"/>
    <property type="molecule type" value="Genomic_DNA"/>
</dbReference>
<keyword evidence="8" id="KW-0460">Magnesium</keyword>
<keyword evidence="6" id="KW-0227">DNA damage</keyword>
<evidence type="ECO:0000256" key="2">
    <source>
        <dbReference type="ARBA" id="ARBA00005582"/>
    </source>
</evidence>
<evidence type="ECO:0000256" key="7">
    <source>
        <dbReference type="ARBA" id="ARBA00022801"/>
    </source>
</evidence>
<evidence type="ECO:0000313" key="15">
    <source>
        <dbReference type="Proteomes" id="UP001207276"/>
    </source>
</evidence>
<dbReference type="Pfam" id="PF00293">
    <property type="entry name" value="NUDIX"/>
    <property type="match status" value="1"/>
</dbReference>
<dbReference type="SUPFAM" id="SSF55811">
    <property type="entry name" value="Nudix"/>
    <property type="match status" value="1"/>
</dbReference>
<evidence type="ECO:0000313" key="14">
    <source>
        <dbReference type="EMBL" id="MCX2847909.1"/>
    </source>
</evidence>
<keyword evidence="3" id="KW-0515">Mutator protein</keyword>
<keyword evidence="4" id="KW-0235">DNA replication</keyword>
<evidence type="ECO:0000256" key="9">
    <source>
        <dbReference type="ARBA" id="ARBA00023204"/>
    </source>
</evidence>
<feature type="domain" description="Nudix hydrolase" evidence="13">
    <location>
        <begin position="1"/>
        <end position="128"/>
    </location>
</feature>
<protein>
    <recommendedName>
        <fullName evidence="11">8-oxo-dGTP diphosphatase</fullName>
        <ecNumber evidence="11">3.6.1.55</ecNumber>
    </recommendedName>
</protein>
<evidence type="ECO:0000256" key="6">
    <source>
        <dbReference type="ARBA" id="ARBA00022763"/>
    </source>
</evidence>
<evidence type="ECO:0000256" key="3">
    <source>
        <dbReference type="ARBA" id="ARBA00022457"/>
    </source>
</evidence>
<keyword evidence="5" id="KW-0479">Metal-binding</keyword>
<evidence type="ECO:0000256" key="5">
    <source>
        <dbReference type="ARBA" id="ARBA00022723"/>
    </source>
</evidence>